<protein>
    <submittedName>
        <fullName evidence="2">Glycosyltransferase family 2 protein</fullName>
    </submittedName>
</protein>
<evidence type="ECO:0000313" key="2">
    <source>
        <dbReference type="EMBL" id="MBA8681399.1"/>
    </source>
</evidence>
<dbReference type="AlphaFoldDB" id="A0A7W3FKT1"/>
<dbReference type="Pfam" id="PF00535">
    <property type="entry name" value="Glycos_transf_2"/>
    <property type="match status" value="1"/>
</dbReference>
<dbReference type="CDD" id="cd04186">
    <property type="entry name" value="GT_2_like_c"/>
    <property type="match status" value="1"/>
</dbReference>
<sequence length="295" mass="32632">MDDMTHARLTVVCVTYNSGPVLSALAATLARFLHVVIVDNGSGDDTVAQIRQQIPHARVIVRPDNAGFGVANNEGLRRIETEYALLLNPDCQIEPEAVALLAQTLDAHPDVGIVAPQGWRNRTVPQKSWRPAFFRPQPAGRYQVPDQLMVADWLHGSCQLVRTQAFTAIGGFDPAFFLYYEDDDLCLRMQQAGWRCMLQPAAKALHPGGVSSAPSARTTFIKQFHYARSRQIALQRYVGGGAAFAHRARLLAAWIPATALYALLLRRQHASKWFGWGLAGLCAMFDLRGISSRIR</sequence>
<reference evidence="2 3" key="1">
    <citation type="submission" date="2020-08" db="EMBL/GenBank/DDBJ databases">
        <title>Stenotrophomonas tumulicola JCM 30961.</title>
        <authorList>
            <person name="Deng Y."/>
        </authorList>
    </citation>
    <scope>NUCLEOTIDE SEQUENCE [LARGE SCALE GENOMIC DNA]</scope>
    <source>
        <strain evidence="2 3">JCM 30961</strain>
    </source>
</reference>
<comment type="caution">
    <text evidence="2">The sequence shown here is derived from an EMBL/GenBank/DDBJ whole genome shotgun (WGS) entry which is preliminary data.</text>
</comment>
<keyword evidence="2" id="KW-0808">Transferase</keyword>
<organism evidence="2 3">
    <name type="scientific">Stenotrophomonas tumulicola</name>
    <dbReference type="NCBI Taxonomy" id="1685415"/>
    <lineage>
        <taxon>Bacteria</taxon>
        <taxon>Pseudomonadati</taxon>
        <taxon>Pseudomonadota</taxon>
        <taxon>Gammaproteobacteria</taxon>
        <taxon>Lysobacterales</taxon>
        <taxon>Lysobacteraceae</taxon>
        <taxon>Stenotrophomonas</taxon>
    </lineage>
</organism>
<dbReference type="PANTHER" id="PTHR43179">
    <property type="entry name" value="RHAMNOSYLTRANSFERASE WBBL"/>
    <property type="match status" value="1"/>
</dbReference>
<dbReference type="PANTHER" id="PTHR43179:SF7">
    <property type="entry name" value="RHAMNOSYLTRANSFERASE WBBL"/>
    <property type="match status" value="1"/>
</dbReference>
<evidence type="ECO:0000313" key="3">
    <source>
        <dbReference type="Proteomes" id="UP000547058"/>
    </source>
</evidence>
<dbReference type="InterPro" id="IPR029044">
    <property type="entry name" value="Nucleotide-diphossugar_trans"/>
</dbReference>
<feature type="domain" description="Glycosyltransferase 2-like" evidence="1">
    <location>
        <begin position="10"/>
        <end position="166"/>
    </location>
</feature>
<dbReference type="Gene3D" id="3.90.550.10">
    <property type="entry name" value="Spore Coat Polysaccharide Biosynthesis Protein SpsA, Chain A"/>
    <property type="match status" value="1"/>
</dbReference>
<accession>A0A7W3FKT1</accession>
<proteinExistence type="predicted"/>
<dbReference type="GO" id="GO:0016740">
    <property type="term" value="F:transferase activity"/>
    <property type="evidence" value="ECO:0007669"/>
    <property type="project" value="UniProtKB-KW"/>
</dbReference>
<keyword evidence="3" id="KW-1185">Reference proteome</keyword>
<dbReference type="Proteomes" id="UP000547058">
    <property type="component" value="Unassembled WGS sequence"/>
</dbReference>
<dbReference type="RefSeq" id="WP_220466630.1">
    <property type="nucleotide sequence ID" value="NZ_JACGXS010000002.1"/>
</dbReference>
<dbReference type="InterPro" id="IPR001173">
    <property type="entry name" value="Glyco_trans_2-like"/>
</dbReference>
<dbReference type="EMBL" id="JACGXS010000002">
    <property type="protein sequence ID" value="MBA8681399.1"/>
    <property type="molecule type" value="Genomic_DNA"/>
</dbReference>
<gene>
    <name evidence="2" type="ORF">H4O11_06200</name>
</gene>
<dbReference type="SUPFAM" id="SSF53448">
    <property type="entry name" value="Nucleotide-diphospho-sugar transferases"/>
    <property type="match status" value="1"/>
</dbReference>
<evidence type="ECO:0000259" key="1">
    <source>
        <dbReference type="Pfam" id="PF00535"/>
    </source>
</evidence>
<name>A0A7W3FKT1_9GAMM</name>